<keyword evidence="1 2" id="KW-0808">Transferase</keyword>
<keyword evidence="1" id="KW-0963">Cytoplasm</keyword>
<dbReference type="eggNOG" id="COG0500">
    <property type="taxonomic scope" value="Bacteria"/>
</dbReference>
<organism evidence="2 3">
    <name type="scientific">Methyloglobulus morosus KoM1</name>
    <dbReference type="NCBI Taxonomy" id="1116472"/>
    <lineage>
        <taxon>Bacteria</taxon>
        <taxon>Pseudomonadati</taxon>
        <taxon>Pseudomonadota</taxon>
        <taxon>Gammaproteobacteria</taxon>
        <taxon>Methylococcales</taxon>
        <taxon>Methylococcaceae</taxon>
        <taxon>Methyloglobulus</taxon>
    </lineage>
</organism>
<dbReference type="RefSeq" id="WP_023493152.1">
    <property type="nucleotide sequence ID" value="NZ_AYLO01000008.1"/>
</dbReference>
<dbReference type="SUPFAM" id="SSF53335">
    <property type="entry name" value="S-adenosyl-L-methionine-dependent methyltransferases"/>
    <property type="match status" value="1"/>
</dbReference>
<dbReference type="EC" id="2.1.1.242" evidence="1"/>
<dbReference type="Pfam" id="PF04445">
    <property type="entry name" value="SAM_MT"/>
    <property type="match status" value="1"/>
</dbReference>
<comment type="subcellular location">
    <subcellularLocation>
        <location evidence="1">Cytoplasm</location>
    </subcellularLocation>
</comment>
<keyword evidence="1 2" id="KW-0489">Methyltransferase</keyword>
<reference evidence="2 3" key="1">
    <citation type="journal article" date="2013" name="Genome Announc.">
        <title>Draft Genome Sequence of the Methanotrophic Gammaproteobacterium Methyloglobulus morosus DSM 22980 Strain KoM1.</title>
        <authorList>
            <person name="Poehlein A."/>
            <person name="Deutzmann J.S."/>
            <person name="Daniel R."/>
            <person name="Simeonova D.D."/>
        </authorList>
    </citation>
    <scope>NUCLEOTIDE SEQUENCE [LARGE SCALE GENOMIC DNA]</scope>
    <source>
        <strain evidence="2 3">KoM1</strain>
    </source>
</reference>
<dbReference type="CDD" id="cd02440">
    <property type="entry name" value="AdoMet_MTases"/>
    <property type="match status" value="1"/>
</dbReference>
<accession>V5C626</accession>
<dbReference type="Gene3D" id="3.40.50.150">
    <property type="entry name" value="Vaccinia Virus protein VP39"/>
    <property type="match status" value="1"/>
</dbReference>
<keyword evidence="3" id="KW-1185">Reference proteome</keyword>
<comment type="caution">
    <text evidence="1">Lacks conserved residue(s) required for the propagation of feature annotation.</text>
</comment>
<feature type="binding site" evidence="1">
    <location>
        <position position="181"/>
    </location>
    <ligand>
        <name>S-adenosyl-L-methionine</name>
        <dbReference type="ChEBI" id="CHEBI:59789"/>
    </ligand>
</feature>
<comment type="catalytic activity">
    <reaction evidence="1">
        <text>guanosine(1516) in 16S rRNA + S-adenosyl-L-methionine = N(2)-methylguanosine(1516) in 16S rRNA + S-adenosyl-L-homocysteine + H(+)</text>
        <dbReference type="Rhea" id="RHEA:43220"/>
        <dbReference type="Rhea" id="RHEA-COMP:10412"/>
        <dbReference type="Rhea" id="RHEA-COMP:10413"/>
        <dbReference type="ChEBI" id="CHEBI:15378"/>
        <dbReference type="ChEBI" id="CHEBI:57856"/>
        <dbReference type="ChEBI" id="CHEBI:59789"/>
        <dbReference type="ChEBI" id="CHEBI:74269"/>
        <dbReference type="ChEBI" id="CHEBI:74481"/>
        <dbReference type="EC" id="2.1.1.242"/>
    </reaction>
</comment>
<dbReference type="InterPro" id="IPR007536">
    <property type="entry name" value="16SrRNA_methylTrfase_J"/>
</dbReference>
<dbReference type="PANTHER" id="PTHR36112">
    <property type="entry name" value="RIBOSOMAL RNA SMALL SUBUNIT METHYLTRANSFERASE J"/>
    <property type="match status" value="1"/>
</dbReference>
<dbReference type="GO" id="GO:0005737">
    <property type="term" value="C:cytoplasm"/>
    <property type="evidence" value="ECO:0007669"/>
    <property type="project" value="UniProtKB-SubCell"/>
</dbReference>
<comment type="caution">
    <text evidence="2">The sequence shown here is derived from an EMBL/GenBank/DDBJ whole genome shotgun (WGS) entry which is preliminary data.</text>
</comment>
<evidence type="ECO:0000313" key="3">
    <source>
        <dbReference type="Proteomes" id="UP000017842"/>
    </source>
</evidence>
<keyword evidence="1" id="KW-0698">rRNA processing</keyword>
<dbReference type="GO" id="GO:0008990">
    <property type="term" value="F:rRNA (guanine-N2-)-methyltransferase activity"/>
    <property type="evidence" value="ECO:0007669"/>
    <property type="project" value="UniProtKB-UniRule"/>
</dbReference>
<evidence type="ECO:0000313" key="2">
    <source>
        <dbReference type="EMBL" id="ESS73917.1"/>
    </source>
</evidence>
<dbReference type="STRING" id="1116472.MGMO_8c00540"/>
<comment type="function">
    <text evidence="1">Specifically methylates the guanosine in position 1516 of 16S rRNA.</text>
</comment>
<dbReference type="HAMAP" id="MF_01523">
    <property type="entry name" value="16SrRNA_methyltr_J"/>
    <property type="match status" value="1"/>
</dbReference>
<proteinExistence type="inferred from homology"/>
<dbReference type="PANTHER" id="PTHR36112:SF1">
    <property type="entry name" value="RIBOSOMAL RNA SMALL SUBUNIT METHYLTRANSFERASE J"/>
    <property type="match status" value="1"/>
</dbReference>
<dbReference type="OrthoDB" id="3191794at2"/>
<keyword evidence="1" id="KW-0949">S-adenosyl-L-methionine</keyword>
<evidence type="ECO:0000256" key="1">
    <source>
        <dbReference type="HAMAP-Rule" id="MF_01523"/>
    </source>
</evidence>
<dbReference type="PATRIC" id="fig|1116472.3.peg.233"/>
<dbReference type="InterPro" id="IPR029063">
    <property type="entry name" value="SAM-dependent_MTases_sf"/>
</dbReference>
<comment type="similarity">
    <text evidence="1">Belongs to the methyltransferase superfamily. RsmJ family.</text>
</comment>
<dbReference type="Proteomes" id="UP000017842">
    <property type="component" value="Unassembled WGS sequence"/>
</dbReference>
<gene>
    <name evidence="1 2" type="primary">rsmJ</name>
    <name evidence="2" type="ORF">MGMO_8c00540</name>
</gene>
<dbReference type="EMBL" id="AYLO01000008">
    <property type="protein sequence ID" value="ESS73917.1"/>
    <property type="molecule type" value="Genomic_DNA"/>
</dbReference>
<name>V5C626_9GAMM</name>
<protein>
    <recommendedName>
        <fullName evidence="1">Ribosomal RNA small subunit methyltransferase J</fullName>
        <ecNumber evidence="1">2.1.1.242</ecNumber>
    </recommendedName>
    <alternativeName>
        <fullName evidence="1">16S rRNA m2G1516 methyltransferase</fullName>
    </alternativeName>
    <alternativeName>
        <fullName evidence="1">rRNA (guanine-N(2)-)-methyltransferase</fullName>
    </alternativeName>
</protein>
<feature type="binding site" evidence="1">
    <location>
        <begin position="127"/>
        <end position="128"/>
    </location>
    <ligand>
        <name>S-adenosyl-L-methionine</name>
        <dbReference type="ChEBI" id="CHEBI:59789"/>
    </ligand>
</feature>
<dbReference type="AlphaFoldDB" id="V5C626"/>
<sequence>MQCDWRDKIAVLYDGQDDIAAIEQLATKLGISLLSSTEMGLNKELQFWLSWREGRLSLLDKDSIKSSGLTVDIEHRQGEQRTWPMPKTGAFAQAIGKKTQTVVDATAGWGQDSLAMFRMGYRITSIERNPIMAELLDDAYRRLAQQDWVQRLGLELPTLLKGDALACLTELVDQPDCVYLDPMFPPKRKKSALAKKSIRVLRDLVGDDSDKEQLFAAAYKAAGKRVVVKSPDYAEPLGGKPNDSFHGKLLRYDVYLKC</sequence>